<evidence type="ECO:0000313" key="1">
    <source>
        <dbReference type="EMBL" id="KXU88275.1"/>
    </source>
</evidence>
<evidence type="ECO:0000313" key="2">
    <source>
        <dbReference type="Proteomes" id="UP000075613"/>
    </source>
</evidence>
<organism evidence="1 2">
    <name type="scientific">Paraburkholderia monticola</name>
    <dbReference type="NCBI Taxonomy" id="1399968"/>
    <lineage>
        <taxon>Bacteria</taxon>
        <taxon>Pseudomonadati</taxon>
        <taxon>Pseudomonadota</taxon>
        <taxon>Betaproteobacteria</taxon>
        <taxon>Burkholderiales</taxon>
        <taxon>Burkholderiaceae</taxon>
        <taxon>Paraburkholderia</taxon>
    </lineage>
</organism>
<name>A0A149PT73_9BURK</name>
<accession>A0A149PT73</accession>
<dbReference type="Proteomes" id="UP000075613">
    <property type="component" value="Unassembled WGS sequence"/>
</dbReference>
<proteinExistence type="predicted"/>
<protein>
    <submittedName>
        <fullName evidence="1">Uncharacterized protein</fullName>
    </submittedName>
</protein>
<reference evidence="1 2" key="1">
    <citation type="journal article" date="2015" name="Int. J. Syst. Evol. Microbiol.">
        <title>Burkholderia monticola sp. nov., isolated from mountain soil.</title>
        <authorList>
            <person name="Baek I."/>
            <person name="Seo B."/>
            <person name="Lee I."/>
            <person name="Yi H."/>
            <person name="Chun J."/>
        </authorList>
    </citation>
    <scope>NUCLEOTIDE SEQUENCE [LARGE SCALE GENOMIC DNA]</scope>
    <source>
        <strain evidence="1 2">JC2948</strain>
    </source>
</reference>
<dbReference type="AlphaFoldDB" id="A0A149PT73"/>
<dbReference type="STRING" id="1399968.CI15_12250"/>
<comment type="caution">
    <text evidence="1">The sequence shown here is derived from an EMBL/GenBank/DDBJ whole genome shotgun (WGS) entry which is preliminary data.</text>
</comment>
<gene>
    <name evidence="1" type="ORF">CI15_12250</name>
</gene>
<keyword evidence="2" id="KW-1185">Reference proteome</keyword>
<sequence length="211" mass="22409">MRPAVLSRDVPATDIPAALCIVPWLFAMAPPLTCIVPCETIEPPWFAIWPDACATSCPCDEISPFWFERSPALRATLPPVNEPLSLESVPVAFATTAPPALVVAPARFRSPAVAVSDTLPFAAVSLPARLTPLPERDALPPATFSPVALSCPVVETLRSPELPTEPSLLMPAPRIPVESRDPALIAVFCCAARVPLLVTVPVEAMLVFCSA</sequence>
<dbReference type="EMBL" id="LRBG01000009">
    <property type="protein sequence ID" value="KXU88275.1"/>
    <property type="molecule type" value="Genomic_DNA"/>
</dbReference>